<dbReference type="FunFam" id="3.30.930.10:FF:000178">
    <property type="entry name" value="Phenylalanyl-tRNA synthetase subunit alpha"/>
    <property type="match status" value="1"/>
</dbReference>
<dbReference type="CDD" id="cd19910">
    <property type="entry name" value="DSRM_ILF3_rpt1"/>
    <property type="match status" value="1"/>
</dbReference>
<evidence type="ECO:0000256" key="23">
    <source>
        <dbReference type="PROSITE-ProRule" id="PRU00266"/>
    </source>
</evidence>
<dbReference type="NCBIfam" id="NF003210">
    <property type="entry name" value="PRK04172.1"/>
    <property type="match status" value="1"/>
</dbReference>
<evidence type="ECO:0000259" key="25">
    <source>
        <dbReference type="PROSITE" id="PS50137"/>
    </source>
</evidence>
<evidence type="ECO:0000256" key="12">
    <source>
        <dbReference type="ARBA" id="ARBA00022840"/>
    </source>
</evidence>
<dbReference type="SMART" id="SM00572">
    <property type="entry name" value="DZF"/>
    <property type="match status" value="1"/>
</dbReference>
<dbReference type="GO" id="GO:0046872">
    <property type="term" value="F:metal ion binding"/>
    <property type="evidence" value="ECO:0007669"/>
    <property type="project" value="UniProtKB-KW"/>
</dbReference>
<feature type="region of interest" description="Disordered" evidence="24">
    <location>
        <begin position="713"/>
        <end position="764"/>
    </location>
</feature>
<dbReference type="GO" id="GO:0003725">
    <property type="term" value="F:double-stranded RNA binding"/>
    <property type="evidence" value="ECO:0007669"/>
    <property type="project" value="InterPro"/>
</dbReference>
<evidence type="ECO:0000256" key="18">
    <source>
        <dbReference type="ARBA" id="ARBA00023125"/>
    </source>
</evidence>
<dbReference type="Gene3D" id="1.10.1410.40">
    <property type="match status" value="1"/>
</dbReference>
<keyword evidence="9" id="KW-0479">Metal-binding</keyword>
<dbReference type="InterPro" id="IPR040586">
    <property type="entry name" value="PheRS_DBD2"/>
</dbReference>
<dbReference type="InterPro" id="IPR043519">
    <property type="entry name" value="NT_sf"/>
</dbReference>
<keyword evidence="19" id="KW-0030">Aminoacyl-tRNA synthetase</keyword>
<dbReference type="EMBL" id="CP026261">
    <property type="protein sequence ID" value="AWP18463.1"/>
    <property type="molecule type" value="Genomic_DNA"/>
</dbReference>
<dbReference type="Pfam" id="PF00035">
    <property type="entry name" value="dsrm"/>
    <property type="match status" value="2"/>
</dbReference>
<name>A0A2U9CQN9_SCOMX</name>
<evidence type="ECO:0000256" key="16">
    <source>
        <dbReference type="ARBA" id="ARBA00023015"/>
    </source>
</evidence>
<dbReference type="GO" id="GO:0000049">
    <property type="term" value="F:tRNA binding"/>
    <property type="evidence" value="ECO:0007669"/>
    <property type="project" value="InterPro"/>
</dbReference>
<dbReference type="Gene3D" id="1.10.10.2320">
    <property type="match status" value="1"/>
</dbReference>
<dbReference type="InterPro" id="IPR004529">
    <property type="entry name" value="Phe-tRNA-synth_IIc_asu"/>
</dbReference>
<feature type="domain" description="DRBM" evidence="25">
    <location>
        <begin position="526"/>
        <end position="592"/>
    </location>
</feature>
<evidence type="ECO:0000256" key="22">
    <source>
        <dbReference type="ARBA" id="ARBA00030612"/>
    </source>
</evidence>
<dbReference type="GO" id="GO:0051607">
    <property type="term" value="P:defense response to virus"/>
    <property type="evidence" value="ECO:0007669"/>
    <property type="project" value="UniProtKB-KW"/>
</dbReference>
<keyword evidence="8" id="KW-0436">Ligase</keyword>
<dbReference type="InterPro" id="IPR040724">
    <property type="entry name" value="PheRS_DBD1"/>
</dbReference>
<dbReference type="InterPro" id="IPR045864">
    <property type="entry name" value="aa-tRNA-synth_II/BPL/LPL"/>
</dbReference>
<feature type="compositionally biased region" description="Basic and acidic residues" evidence="24">
    <location>
        <begin position="55"/>
        <end position="78"/>
    </location>
</feature>
<dbReference type="FunFam" id="1.10.1410.40:FF:000001">
    <property type="entry name" value="interleukin enhancer-binding factor 3 isoform X1"/>
    <property type="match status" value="1"/>
</dbReference>
<evidence type="ECO:0000256" key="11">
    <source>
        <dbReference type="ARBA" id="ARBA00022741"/>
    </source>
</evidence>
<dbReference type="InterPro" id="IPR002319">
    <property type="entry name" value="Phenylalanyl-tRNA_Synthase"/>
</dbReference>
<dbReference type="Gene3D" id="1.10.10.2330">
    <property type="match status" value="1"/>
</dbReference>
<evidence type="ECO:0000256" key="14">
    <source>
        <dbReference type="ARBA" id="ARBA00022884"/>
    </source>
</evidence>
<feature type="region of interest" description="Disordered" evidence="24">
    <location>
        <begin position="679"/>
        <end position="698"/>
    </location>
</feature>
<dbReference type="InterPro" id="IPR049402">
    <property type="entry name" value="DZF_dom_C"/>
</dbReference>
<dbReference type="Pfam" id="PF20965">
    <property type="entry name" value="DZF_C"/>
    <property type="match status" value="1"/>
</dbReference>
<evidence type="ECO:0000256" key="15">
    <source>
        <dbReference type="ARBA" id="ARBA00022917"/>
    </source>
</evidence>
<proteinExistence type="inferred from homology"/>
<evidence type="ECO:0000256" key="19">
    <source>
        <dbReference type="ARBA" id="ARBA00023146"/>
    </source>
</evidence>
<keyword evidence="20" id="KW-0804">Transcription</keyword>
<keyword evidence="13" id="KW-0460">Magnesium</keyword>
<dbReference type="GO" id="GO:0004826">
    <property type="term" value="F:phenylalanine-tRNA ligase activity"/>
    <property type="evidence" value="ECO:0007669"/>
    <property type="project" value="UniProtKB-EC"/>
</dbReference>
<evidence type="ECO:0000259" key="27">
    <source>
        <dbReference type="PROSITE" id="PS51703"/>
    </source>
</evidence>
<dbReference type="Pfam" id="PF01409">
    <property type="entry name" value="tRNA-synt_2d"/>
    <property type="match status" value="1"/>
</dbReference>
<reference evidence="28 29" key="1">
    <citation type="submission" date="2017-12" db="EMBL/GenBank/DDBJ databases">
        <title>Integrating genomic resources of turbot (Scophthalmus maximus) in depth evaluation of genetic and physical mapping variation across individuals.</title>
        <authorList>
            <person name="Martinez P."/>
        </authorList>
    </citation>
    <scope>NUCLEOTIDE SEQUENCE [LARGE SCALE GENOMIC DNA]</scope>
</reference>
<dbReference type="Pfam" id="PF18552">
    <property type="entry name" value="PheRS_DBD1"/>
    <property type="match status" value="1"/>
</dbReference>
<keyword evidence="7" id="KW-0597">Phosphoprotein</keyword>
<dbReference type="Pfam" id="PF18554">
    <property type="entry name" value="PheRS_DBD2"/>
    <property type="match status" value="1"/>
</dbReference>
<comment type="similarity">
    <text evidence="4">Belongs to the class-II aminoacyl-tRNA synthetase family. Phe-tRNA synthetase alpha subunit type 2 subfamily.</text>
</comment>
<dbReference type="PROSITE" id="PS51703">
    <property type="entry name" value="DZF"/>
    <property type="match status" value="1"/>
</dbReference>
<keyword evidence="29" id="KW-1185">Reference proteome</keyword>
<protein>
    <recommendedName>
        <fullName evidence="5">phenylalanine--tRNA ligase</fullName>
        <ecNumber evidence="5">6.1.1.20</ecNumber>
    </recommendedName>
    <alternativeName>
        <fullName evidence="22">Phenylalanyl-tRNA synthetase alpha subunit</fullName>
    </alternativeName>
</protein>
<dbReference type="SUPFAM" id="SSF55681">
    <property type="entry name" value="Class II aaRS and biotin synthetases"/>
    <property type="match status" value="1"/>
</dbReference>
<keyword evidence="10" id="KW-0677">Repeat</keyword>
<dbReference type="InterPro" id="IPR033099">
    <property type="entry name" value="DSRM1_ILF3"/>
</dbReference>
<dbReference type="EC" id="6.1.1.20" evidence="5"/>
<dbReference type="InterPro" id="IPR040725">
    <property type="entry name" value="PheRS_DBD3"/>
</dbReference>
<dbReference type="FunFam" id="3.30.160.20:FF:000008">
    <property type="entry name" value="interleukin enhancer-binding factor 3 isoform X2"/>
    <property type="match status" value="1"/>
</dbReference>
<evidence type="ECO:0000259" key="26">
    <source>
        <dbReference type="PROSITE" id="PS50862"/>
    </source>
</evidence>
<feature type="region of interest" description="Disordered" evidence="24">
    <location>
        <begin position="331"/>
        <end position="397"/>
    </location>
</feature>
<evidence type="ECO:0000256" key="20">
    <source>
        <dbReference type="ARBA" id="ARBA00023163"/>
    </source>
</evidence>
<dbReference type="FunFam" id="1.10.10.2330:FF:000001">
    <property type="entry name" value="phenylalanine--tRNA ligase alpha subunit"/>
    <property type="match status" value="1"/>
</dbReference>
<dbReference type="Pfam" id="PF07528">
    <property type="entry name" value="DZF_N"/>
    <property type="match status" value="1"/>
</dbReference>
<evidence type="ECO:0000256" key="21">
    <source>
        <dbReference type="ARBA" id="ARBA00023242"/>
    </source>
</evidence>
<dbReference type="Gene3D" id="3.30.1370.240">
    <property type="match status" value="1"/>
</dbReference>
<feature type="domain" description="DRBM" evidence="25">
    <location>
        <begin position="394"/>
        <end position="463"/>
    </location>
</feature>
<feature type="compositionally biased region" description="Basic residues" evidence="24">
    <location>
        <begin position="628"/>
        <end position="639"/>
    </location>
</feature>
<keyword evidence="12" id="KW-0067">ATP-binding</keyword>
<feature type="compositionally biased region" description="Low complexity" evidence="24">
    <location>
        <begin position="681"/>
        <end position="698"/>
    </location>
</feature>
<dbReference type="GO" id="GO:0006432">
    <property type="term" value="P:phenylalanyl-tRNA aminoacylation"/>
    <property type="evidence" value="ECO:0007669"/>
    <property type="project" value="InterPro"/>
</dbReference>
<keyword evidence="14 23" id="KW-0694">RNA-binding</keyword>
<evidence type="ECO:0000256" key="3">
    <source>
        <dbReference type="ARBA" id="ARBA00004496"/>
    </source>
</evidence>
<keyword evidence="6" id="KW-0963">Cytoplasm</keyword>
<dbReference type="InterPro" id="IPR006195">
    <property type="entry name" value="aa-tRNA-synth_II"/>
</dbReference>
<keyword evidence="18" id="KW-0238">DNA-binding</keyword>
<dbReference type="InterPro" id="IPR006561">
    <property type="entry name" value="DZF_dom"/>
</dbReference>
<dbReference type="InterPro" id="IPR014720">
    <property type="entry name" value="dsRBD_dom"/>
</dbReference>
<evidence type="ECO:0000256" key="8">
    <source>
        <dbReference type="ARBA" id="ARBA00022598"/>
    </source>
</evidence>
<dbReference type="PANTHER" id="PTHR45762">
    <property type="entry name" value="ZINC FINGER RNA-BINDING PROTEIN"/>
    <property type="match status" value="1"/>
</dbReference>
<evidence type="ECO:0000256" key="4">
    <source>
        <dbReference type="ARBA" id="ARBA00006703"/>
    </source>
</evidence>
<evidence type="ECO:0000313" key="28">
    <source>
        <dbReference type="EMBL" id="AWP18463.1"/>
    </source>
</evidence>
<feature type="compositionally biased region" description="Basic residues" evidence="24">
    <location>
        <begin position="720"/>
        <end position="731"/>
    </location>
</feature>
<keyword evidence="11" id="KW-0547">Nucleotide-binding</keyword>
<dbReference type="PANTHER" id="PTHR45762:SF4">
    <property type="entry name" value="INTERLEUKIN ENHANCER-BINDING FACTOR 3"/>
    <property type="match status" value="1"/>
</dbReference>
<keyword evidence="16" id="KW-0805">Transcription regulation</keyword>
<evidence type="ECO:0000256" key="1">
    <source>
        <dbReference type="ARBA" id="ARBA00001946"/>
    </source>
</evidence>
<dbReference type="PROSITE" id="PS50137">
    <property type="entry name" value="DS_RBD"/>
    <property type="match status" value="2"/>
</dbReference>
<evidence type="ECO:0000256" key="13">
    <source>
        <dbReference type="ARBA" id="ARBA00022842"/>
    </source>
</evidence>
<dbReference type="Gene3D" id="3.30.930.10">
    <property type="entry name" value="Bira Bifunctional Protein, Domain 2"/>
    <property type="match status" value="1"/>
</dbReference>
<evidence type="ECO:0000256" key="17">
    <source>
        <dbReference type="ARBA" id="ARBA00023118"/>
    </source>
</evidence>
<dbReference type="FunFam" id="3.30.460.10:FF:000003">
    <property type="entry name" value="interleukin enhancer-binding factor 3 isoform X2"/>
    <property type="match status" value="1"/>
</dbReference>
<dbReference type="GO" id="GO:0005524">
    <property type="term" value="F:ATP binding"/>
    <property type="evidence" value="ECO:0007669"/>
    <property type="project" value="UniProtKB-KW"/>
</dbReference>
<dbReference type="PROSITE" id="PS50862">
    <property type="entry name" value="AA_TRNA_LIGASE_II"/>
    <property type="match status" value="1"/>
</dbReference>
<feature type="region of interest" description="Disordered" evidence="24">
    <location>
        <begin position="625"/>
        <end position="645"/>
    </location>
</feature>
<dbReference type="SUPFAM" id="SSF54768">
    <property type="entry name" value="dsRNA-binding domain-like"/>
    <property type="match status" value="2"/>
</dbReference>
<evidence type="ECO:0000256" key="6">
    <source>
        <dbReference type="ARBA" id="ARBA00022490"/>
    </source>
</evidence>
<dbReference type="GO" id="GO:0071011">
    <property type="term" value="C:precatalytic spliceosome"/>
    <property type="evidence" value="ECO:0007669"/>
    <property type="project" value="TreeGrafter"/>
</dbReference>
<organism evidence="28 29">
    <name type="scientific">Scophthalmus maximus</name>
    <name type="common">Turbot</name>
    <name type="synonym">Psetta maxima</name>
    <dbReference type="NCBI Taxonomy" id="52904"/>
    <lineage>
        <taxon>Eukaryota</taxon>
        <taxon>Metazoa</taxon>
        <taxon>Chordata</taxon>
        <taxon>Craniata</taxon>
        <taxon>Vertebrata</taxon>
        <taxon>Euteleostomi</taxon>
        <taxon>Actinopterygii</taxon>
        <taxon>Neopterygii</taxon>
        <taxon>Teleostei</taxon>
        <taxon>Neoteleostei</taxon>
        <taxon>Acanthomorphata</taxon>
        <taxon>Carangaria</taxon>
        <taxon>Pleuronectiformes</taxon>
        <taxon>Pleuronectoidei</taxon>
        <taxon>Scophthalmidae</taxon>
        <taxon>Scophthalmus</taxon>
    </lineage>
</organism>
<comment type="subcellular location">
    <subcellularLocation>
        <location evidence="3">Cytoplasm</location>
    </subcellularLocation>
    <subcellularLocation>
        <location evidence="2">Nucleus</location>
    </subcellularLocation>
</comment>
<feature type="domain" description="DZF" evidence="27">
    <location>
        <begin position="7"/>
        <end position="370"/>
    </location>
</feature>
<dbReference type="FunFam" id="3.30.160.20:FF:000006">
    <property type="entry name" value="interleukin enhancer-binding factor 3 isoform X2"/>
    <property type="match status" value="1"/>
</dbReference>
<accession>A0A2U9CQN9</accession>
<dbReference type="SMART" id="SM00358">
    <property type="entry name" value="DSRM"/>
    <property type="match status" value="2"/>
</dbReference>
<keyword evidence="21" id="KW-0539">Nucleus</keyword>
<dbReference type="Gene3D" id="3.30.160.20">
    <property type="match status" value="2"/>
</dbReference>
<dbReference type="GO" id="GO:0003727">
    <property type="term" value="F:single-stranded RNA binding"/>
    <property type="evidence" value="ECO:0007669"/>
    <property type="project" value="TreeGrafter"/>
</dbReference>
<comment type="cofactor">
    <cofactor evidence="1">
        <name>Mg(2+)</name>
        <dbReference type="ChEBI" id="CHEBI:18420"/>
    </cofactor>
</comment>
<dbReference type="CDD" id="cd00496">
    <property type="entry name" value="PheRS_alpha_core"/>
    <property type="match status" value="1"/>
</dbReference>
<dbReference type="InterPro" id="IPR049401">
    <property type="entry name" value="DZF_dom_N"/>
</dbReference>
<evidence type="ECO:0000256" key="7">
    <source>
        <dbReference type="ARBA" id="ARBA00022553"/>
    </source>
</evidence>
<dbReference type="Pfam" id="PF18553">
    <property type="entry name" value="PheRS_DBD3"/>
    <property type="match status" value="1"/>
</dbReference>
<dbReference type="Proteomes" id="UP000246464">
    <property type="component" value="Chromosome 19"/>
</dbReference>
<evidence type="ECO:0000256" key="5">
    <source>
        <dbReference type="ARBA" id="ARBA00012814"/>
    </source>
</evidence>
<evidence type="ECO:0000256" key="24">
    <source>
        <dbReference type="SAM" id="MobiDB-lite"/>
    </source>
</evidence>
<keyword evidence="17" id="KW-0051">Antiviral defense</keyword>
<dbReference type="FunFam" id="1.10.10.2320:FF:000001">
    <property type="entry name" value="phenylalanine--tRNA ligase alpha subunit"/>
    <property type="match status" value="1"/>
</dbReference>
<dbReference type="GO" id="GO:0003677">
    <property type="term" value="F:DNA binding"/>
    <property type="evidence" value="ECO:0007669"/>
    <property type="project" value="UniProtKB-KW"/>
</dbReference>
<evidence type="ECO:0000256" key="2">
    <source>
        <dbReference type="ARBA" id="ARBA00004123"/>
    </source>
</evidence>
<evidence type="ECO:0000313" key="29">
    <source>
        <dbReference type="Proteomes" id="UP000246464"/>
    </source>
</evidence>
<dbReference type="NCBIfam" id="TIGR00468">
    <property type="entry name" value="pheS"/>
    <property type="match status" value="1"/>
</dbReference>
<keyword evidence="15" id="KW-0648">Protein biosynthesis</keyword>
<dbReference type="CDD" id="cd19912">
    <property type="entry name" value="DSRM_ILF3_rpt2"/>
    <property type="match status" value="1"/>
</dbReference>
<gene>
    <name evidence="28" type="ORF">SMAX5B_006120</name>
</gene>
<evidence type="ECO:0000256" key="10">
    <source>
        <dbReference type="ARBA" id="ARBA00022737"/>
    </source>
</evidence>
<sequence>MRHRSMRVFMNDDRHVMAKHSAIYPTQEELESVQNMVSYTERALKAVSDWLDKQEKGVSKSDSDGTDTDKESEHRDQATRSLRGVMRVGLVAKGLLLKGDLDLELVLLCKDKPTISLLKKVSENLVAQLKLIIEDKYVVTQNIHEASIVIKNTKEPPLTLTINLTSPLVREDVERAAAGESLSVNDPPDVLDRQKCLTALASLRHAKWFQARANGLRSCVIVIRILRDLCARVPTWAPLRGWPLELICEKAIGTGNRPMGAGEALRRVLECLASGILMADGAGICDPCEKDSTDAIGHLDQQQREDITASAQHALRLSAFGQLHKVLGMDPLPSKMPKKPRSETPIDYTVQIPPSTAYAPPMKRPIEEEEGTDDKSPNKKKKKLQKKSPEDKAEPPQAMNALMRLNQLKPGLQYKLISQTGPVHVPVFTMSVEVDGTNFEASGPSKRTAKLHVAVKVLQHMGLPTGVELKTADQIKAEEAEITVKVEDVKPVITPTETPTAAAAATADTTDAAETARQQGPILTKHGKNPVMELNEKRRGLKYELISETGGSHDKRFVMEVEIDGQKFQGTGSNKKVAKAYAALAALERLFPEGSMAEAAKKKKGPPMHTPGFGMMGAGVGDVALPRGRGRGGRGRGRGRGFNNGGGYSQGGCFGTYGYGNNANSGYNYYNNGGTNGGTGASSSSPGGPPASASPAAAQGSYGSYYQNDGSYTATPAAKAPKKKPPMHKGGKSPFPGPPGTNSGSAGGYQSSSPPGQTTYNQYAQGYGQGKKSFNQNQGATGGYMYSTAYPSQVTGGAGGSQDYSYEGFNNQSSYNSQAGGGGDRLYHSKLQCLKSSPKKVIESLPVLSAFSMFASPVLHGSSMADTGAVETLLRRIEKADDGVDSLEVATSLGVDHQVVVGAVKSLQAVGDMISAEQRSSKHWELSGEGTEIAEHGSHEARVFGSIPPEGLAQSELMKLSFGKIGFSKAMSNKWIRLDKAHEGGPRIFRTAESIEDQVRGRLLLVQKGNTSQLEEKERNELKKRKLLCEVTVKTYWITKGSSFSTTITKQETELTPEMVANGSWKEKKFKPYNFDAMGVAPDCGHLHPLMKVRTQFRQIFLEMGFTEMPTNNFIESSFWNFDSLFQPQQHPARDQHDTFFLSDPALAHEFPQDYLERVKKVHSEGGFGSQGYKYDWKIEEAQKNILRTHTTAVSARMLYKLAQQEKFTPVKYFSIDRVFRNETLDATHLAEFHQIEGVVADYGLTLGDLMGILHQFFTKLGITKLRFKPAYNPYTEPSMEVFSYHEGLKKWVEVGNSGVFRPEMLPTMIKYGINNIRELVGHKVNLQMVYDGPICRLDS</sequence>
<dbReference type="GO" id="GO:0005737">
    <property type="term" value="C:cytoplasm"/>
    <property type="evidence" value="ECO:0007669"/>
    <property type="project" value="UniProtKB-SubCell"/>
</dbReference>
<feature type="region of interest" description="Disordered" evidence="24">
    <location>
        <begin position="55"/>
        <end position="79"/>
    </location>
</feature>
<dbReference type="Gene3D" id="3.30.460.10">
    <property type="entry name" value="Beta Polymerase, domain 2"/>
    <property type="match status" value="1"/>
</dbReference>
<feature type="domain" description="Aminoacyl-transfer RNA synthetases class-II family profile" evidence="26">
    <location>
        <begin position="1092"/>
        <end position="1299"/>
    </location>
</feature>
<evidence type="ECO:0000256" key="9">
    <source>
        <dbReference type="ARBA" id="ARBA00022723"/>
    </source>
</evidence>
<feature type="compositionally biased region" description="Polar residues" evidence="24">
    <location>
        <begin position="741"/>
        <end position="764"/>
    </location>
</feature>